<evidence type="ECO:0000313" key="2">
    <source>
        <dbReference type="Proteomes" id="UP001295684"/>
    </source>
</evidence>
<dbReference type="EMBL" id="CAMPGE010016462">
    <property type="protein sequence ID" value="CAI2375017.1"/>
    <property type="molecule type" value="Genomic_DNA"/>
</dbReference>
<organism evidence="1 2">
    <name type="scientific">Euplotes crassus</name>
    <dbReference type="NCBI Taxonomy" id="5936"/>
    <lineage>
        <taxon>Eukaryota</taxon>
        <taxon>Sar</taxon>
        <taxon>Alveolata</taxon>
        <taxon>Ciliophora</taxon>
        <taxon>Intramacronucleata</taxon>
        <taxon>Spirotrichea</taxon>
        <taxon>Hypotrichia</taxon>
        <taxon>Euplotida</taxon>
        <taxon>Euplotidae</taxon>
        <taxon>Moneuplotes</taxon>
    </lineage>
</organism>
<name>A0AAD1XLU2_EUPCR</name>
<dbReference type="AlphaFoldDB" id="A0AAD1XLU2"/>
<sequence>MQSNKSVNPNARDQCWLERMKKEENHKLKSVYKGINMKIVSSLPVSDKFASSIGRMNPKSSNFIPLAVTTEYFKKNRFKSKDVFGKGTKILDIKAPVTTEIRGKKMYYGDERLSYMDKNIDLSQPEYKRYNLQKPNNAPMPFSKRSYSIDSYKKGTFVDLKHPYQWEIKPKQKINYSFIQEPKETSGKVNNSSFKKSVYKENWKKQNPLHHGKEIATRLNYIEKGGLNDSNCMTTKYLKNFSTIEEVSPLKSAYRKNLGFNATNSVNNFYKTPKKREEVSVKVGHYVTEAFKKYQNYSPLKDKYTSNLNYISTRKEK</sequence>
<dbReference type="Proteomes" id="UP001295684">
    <property type="component" value="Unassembled WGS sequence"/>
</dbReference>
<proteinExistence type="predicted"/>
<comment type="caution">
    <text evidence="1">The sequence shown here is derived from an EMBL/GenBank/DDBJ whole genome shotgun (WGS) entry which is preliminary data.</text>
</comment>
<keyword evidence="2" id="KW-1185">Reference proteome</keyword>
<evidence type="ECO:0000313" key="1">
    <source>
        <dbReference type="EMBL" id="CAI2375017.1"/>
    </source>
</evidence>
<accession>A0AAD1XLU2</accession>
<gene>
    <name evidence="1" type="ORF">ECRASSUSDP1_LOCUS16377</name>
</gene>
<protein>
    <submittedName>
        <fullName evidence="1">Uncharacterized protein</fullName>
    </submittedName>
</protein>
<reference evidence="1" key="1">
    <citation type="submission" date="2023-07" db="EMBL/GenBank/DDBJ databases">
        <authorList>
            <consortium name="AG Swart"/>
            <person name="Singh M."/>
            <person name="Singh A."/>
            <person name="Seah K."/>
            <person name="Emmerich C."/>
        </authorList>
    </citation>
    <scope>NUCLEOTIDE SEQUENCE</scope>
    <source>
        <strain evidence="1">DP1</strain>
    </source>
</reference>